<dbReference type="InterPro" id="IPR035906">
    <property type="entry name" value="MetI-like_sf"/>
</dbReference>
<evidence type="ECO:0000313" key="9">
    <source>
        <dbReference type="EMBL" id="SMP31057.1"/>
    </source>
</evidence>
<feature type="transmembrane region" description="Helical" evidence="7">
    <location>
        <begin position="115"/>
        <end position="136"/>
    </location>
</feature>
<dbReference type="EMBL" id="FXTY01000007">
    <property type="protein sequence ID" value="SMP31057.1"/>
    <property type="molecule type" value="Genomic_DNA"/>
</dbReference>
<dbReference type="PANTHER" id="PTHR30151:SF0">
    <property type="entry name" value="ABC TRANSPORTER PERMEASE PROTEIN MJ0413-RELATED"/>
    <property type="match status" value="1"/>
</dbReference>
<feature type="transmembrane region" description="Helical" evidence="7">
    <location>
        <begin position="239"/>
        <end position="258"/>
    </location>
</feature>
<keyword evidence="2 7" id="KW-0813">Transport</keyword>
<keyword evidence="10" id="KW-1185">Reference proteome</keyword>
<feature type="domain" description="ABC transmembrane type-1" evidence="8">
    <location>
        <begin position="77"/>
        <end position="255"/>
    </location>
</feature>
<evidence type="ECO:0000256" key="3">
    <source>
        <dbReference type="ARBA" id="ARBA00022475"/>
    </source>
</evidence>
<gene>
    <name evidence="9" type="ORF">SAMN06265373_107194</name>
</gene>
<evidence type="ECO:0000256" key="2">
    <source>
        <dbReference type="ARBA" id="ARBA00022448"/>
    </source>
</evidence>
<dbReference type="CDD" id="cd06261">
    <property type="entry name" value="TM_PBP2"/>
    <property type="match status" value="1"/>
</dbReference>
<dbReference type="RefSeq" id="WP_283427293.1">
    <property type="nucleotide sequence ID" value="NZ_FXTY01000007.1"/>
</dbReference>
<feature type="transmembrane region" description="Helical" evidence="7">
    <location>
        <begin position="142"/>
        <end position="163"/>
    </location>
</feature>
<comment type="subcellular location">
    <subcellularLocation>
        <location evidence="1 7">Cell membrane</location>
        <topology evidence="1 7">Multi-pass membrane protein</topology>
    </subcellularLocation>
</comment>
<sequence>MTGSTISNAMTRALVDRGARALKFIWGGWAGLASFALFCAVWQAGFETYGAFILPAPLEVFSTVFGLLHIPETWALALTTAKRAGESFLLAVLVGVTLGVISGHAPAVMRLQKPLLTVLLGVPPVAWIVLAMIWFGGGDGTVIVTVLVAATPIVLVGTAEGILSRDRGLDAMGQLYGAGPIRRFTTLSWRHTLSHLFPSLILALATGFKVAVMAELLANSGGIGGALSDARTNFDIAEALAWVVMSVGLLIGIEYGLIHPFRAELDRWKTAAQPWGVKK</sequence>
<name>A0ABY1PE52_9RHOB</name>
<evidence type="ECO:0000313" key="10">
    <source>
        <dbReference type="Proteomes" id="UP001157961"/>
    </source>
</evidence>
<evidence type="ECO:0000259" key="8">
    <source>
        <dbReference type="PROSITE" id="PS50928"/>
    </source>
</evidence>
<keyword evidence="6 7" id="KW-0472">Membrane</keyword>
<feature type="transmembrane region" description="Helical" evidence="7">
    <location>
        <begin position="88"/>
        <end position="108"/>
    </location>
</feature>
<dbReference type="SUPFAM" id="SSF161098">
    <property type="entry name" value="MetI-like"/>
    <property type="match status" value="1"/>
</dbReference>
<keyword evidence="5 7" id="KW-1133">Transmembrane helix</keyword>
<keyword evidence="4 7" id="KW-0812">Transmembrane</keyword>
<dbReference type="PANTHER" id="PTHR30151">
    <property type="entry name" value="ALKANE SULFONATE ABC TRANSPORTER-RELATED, MEMBRANE SUBUNIT"/>
    <property type="match status" value="1"/>
</dbReference>
<accession>A0ABY1PE52</accession>
<evidence type="ECO:0000256" key="6">
    <source>
        <dbReference type="ARBA" id="ARBA00023136"/>
    </source>
</evidence>
<dbReference type="Gene3D" id="1.10.3720.10">
    <property type="entry name" value="MetI-like"/>
    <property type="match status" value="1"/>
</dbReference>
<proteinExistence type="inferred from homology"/>
<evidence type="ECO:0000256" key="1">
    <source>
        <dbReference type="ARBA" id="ARBA00004651"/>
    </source>
</evidence>
<dbReference type="Pfam" id="PF00528">
    <property type="entry name" value="BPD_transp_1"/>
    <property type="match status" value="1"/>
</dbReference>
<evidence type="ECO:0000256" key="4">
    <source>
        <dbReference type="ARBA" id="ARBA00022692"/>
    </source>
</evidence>
<evidence type="ECO:0000256" key="5">
    <source>
        <dbReference type="ARBA" id="ARBA00022989"/>
    </source>
</evidence>
<keyword evidence="3" id="KW-1003">Cell membrane</keyword>
<organism evidence="9 10">
    <name type="scientific">Shimia sagamensis</name>
    <dbReference type="NCBI Taxonomy" id="1566352"/>
    <lineage>
        <taxon>Bacteria</taxon>
        <taxon>Pseudomonadati</taxon>
        <taxon>Pseudomonadota</taxon>
        <taxon>Alphaproteobacteria</taxon>
        <taxon>Rhodobacterales</taxon>
        <taxon>Roseobacteraceae</taxon>
    </lineage>
</organism>
<dbReference type="PROSITE" id="PS50928">
    <property type="entry name" value="ABC_TM1"/>
    <property type="match status" value="1"/>
</dbReference>
<evidence type="ECO:0000256" key="7">
    <source>
        <dbReference type="RuleBase" id="RU363032"/>
    </source>
</evidence>
<protein>
    <submittedName>
        <fullName evidence="9">NitT/TauT family transport system permease protein</fullName>
    </submittedName>
</protein>
<feature type="transmembrane region" description="Helical" evidence="7">
    <location>
        <begin position="196"/>
        <end position="219"/>
    </location>
</feature>
<comment type="similarity">
    <text evidence="7">Belongs to the binding-protein-dependent transport system permease family.</text>
</comment>
<feature type="transmembrane region" description="Helical" evidence="7">
    <location>
        <begin position="49"/>
        <end position="68"/>
    </location>
</feature>
<dbReference type="InterPro" id="IPR000515">
    <property type="entry name" value="MetI-like"/>
</dbReference>
<reference evidence="9 10" key="1">
    <citation type="submission" date="2017-05" db="EMBL/GenBank/DDBJ databases">
        <authorList>
            <person name="Varghese N."/>
            <person name="Submissions S."/>
        </authorList>
    </citation>
    <scope>NUCLEOTIDE SEQUENCE [LARGE SCALE GENOMIC DNA]</scope>
    <source>
        <strain evidence="9 10">DSM 29734</strain>
    </source>
</reference>
<dbReference type="Proteomes" id="UP001157961">
    <property type="component" value="Unassembled WGS sequence"/>
</dbReference>
<feature type="transmembrane region" description="Helical" evidence="7">
    <location>
        <begin position="24"/>
        <end position="42"/>
    </location>
</feature>
<comment type="caution">
    <text evidence="9">The sequence shown here is derived from an EMBL/GenBank/DDBJ whole genome shotgun (WGS) entry which is preliminary data.</text>
</comment>